<organism evidence="3 4">
    <name type="scientific">Methylobacterium soli</name>
    <dbReference type="NCBI Taxonomy" id="553447"/>
    <lineage>
        <taxon>Bacteria</taxon>
        <taxon>Pseudomonadati</taxon>
        <taxon>Pseudomonadota</taxon>
        <taxon>Alphaproteobacteria</taxon>
        <taxon>Hyphomicrobiales</taxon>
        <taxon>Methylobacteriaceae</taxon>
        <taxon>Methylobacterium</taxon>
    </lineage>
</organism>
<sequence>MEMLSRLFSENRANAWATQSSRPGVSSARPGTIGPDLAMLSFFANLKIALKIGVTLVLLIAVGVATSVISLTTLTKIENTARWTAHTHAVIQELNTLVSAMVNQETGLRGYLVSGNESFLEPYRAGASAYADAHAAASRLTADNPAQQKRLADLDGQTRTWRTDVAEREIALMRDAVSGCETSLATATTLSAFGSASG</sequence>
<evidence type="ECO:0000259" key="2">
    <source>
        <dbReference type="Pfam" id="PF05227"/>
    </source>
</evidence>
<dbReference type="InterPro" id="IPR007891">
    <property type="entry name" value="CHASE3"/>
</dbReference>
<feature type="transmembrane region" description="Helical" evidence="1">
    <location>
        <begin position="48"/>
        <end position="74"/>
    </location>
</feature>
<feature type="domain" description="CHASE3" evidence="2">
    <location>
        <begin position="81"/>
        <end position="175"/>
    </location>
</feature>
<gene>
    <name evidence="3" type="ORF">F6X53_13270</name>
</gene>
<reference evidence="3 4" key="1">
    <citation type="submission" date="2019-09" db="EMBL/GenBank/DDBJ databases">
        <title>YIM 48816 draft genome.</title>
        <authorList>
            <person name="Jiang L."/>
        </authorList>
    </citation>
    <scope>NUCLEOTIDE SEQUENCE [LARGE SCALE GENOMIC DNA]</scope>
    <source>
        <strain evidence="3 4">YIM 48816</strain>
    </source>
</reference>
<keyword evidence="1" id="KW-0472">Membrane</keyword>
<dbReference type="CDD" id="cd19410">
    <property type="entry name" value="HK9-like_sensor"/>
    <property type="match status" value="1"/>
</dbReference>
<name>A0A6L3T5I9_9HYPH</name>
<dbReference type="Pfam" id="PF05227">
    <property type="entry name" value="CHASE3"/>
    <property type="match status" value="1"/>
</dbReference>
<evidence type="ECO:0000313" key="3">
    <source>
        <dbReference type="EMBL" id="KAB1078663.1"/>
    </source>
</evidence>
<feature type="non-terminal residue" evidence="3">
    <location>
        <position position="198"/>
    </location>
</feature>
<protein>
    <recommendedName>
        <fullName evidence="2">CHASE3 domain-containing protein</fullName>
    </recommendedName>
</protein>
<keyword evidence="1" id="KW-1133">Transmembrane helix</keyword>
<dbReference type="AlphaFoldDB" id="A0A6L3T5I9"/>
<evidence type="ECO:0000313" key="4">
    <source>
        <dbReference type="Proteomes" id="UP000474159"/>
    </source>
</evidence>
<proteinExistence type="predicted"/>
<dbReference type="Proteomes" id="UP000474159">
    <property type="component" value="Unassembled WGS sequence"/>
</dbReference>
<keyword evidence="1" id="KW-0812">Transmembrane</keyword>
<accession>A0A6L3T5I9</accession>
<dbReference type="EMBL" id="VZZK01000012">
    <property type="protein sequence ID" value="KAB1078663.1"/>
    <property type="molecule type" value="Genomic_DNA"/>
</dbReference>
<keyword evidence="4" id="KW-1185">Reference proteome</keyword>
<comment type="caution">
    <text evidence="3">The sequence shown here is derived from an EMBL/GenBank/DDBJ whole genome shotgun (WGS) entry which is preliminary data.</text>
</comment>
<evidence type="ECO:0000256" key="1">
    <source>
        <dbReference type="SAM" id="Phobius"/>
    </source>
</evidence>